<keyword evidence="12" id="KW-1185">Reference proteome</keyword>
<evidence type="ECO:0000259" key="10">
    <source>
        <dbReference type="Pfam" id="PF00720"/>
    </source>
</evidence>
<dbReference type="PRINTS" id="PR00294">
    <property type="entry name" value="SSBTLNINHBTR"/>
</dbReference>
<comment type="subcellular location">
    <subcellularLocation>
        <location evidence="1">Secreted</location>
    </subcellularLocation>
</comment>
<dbReference type="SUPFAM" id="SSF55399">
    <property type="entry name" value="Subtilisin inhibitor"/>
    <property type="match status" value="1"/>
</dbReference>
<gene>
    <name evidence="11" type="ORF">BJY24_006449</name>
</gene>
<protein>
    <recommendedName>
        <fullName evidence="10">Subtilisin inhibitor domain-containing protein</fullName>
    </recommendedName>
</protein>
<comment type="subunit">
    <text evidence="3">Homodimer.</text>
</comment>
<evidence type="ECO:0000256" key="8">
    <source>
        <dbReference type="RuleBase" id="RU003471"/>
    </source>
</evidence>
<keyword evidence="5 8" id="KW-0646">Protease inhibitor</keyword>
<dbReference type="EMBL" id="JACHIT010000002">
    <property type="protein sequence ID" value="MBB5917537.1"/>
    <property type="molecule type" value="Genomic_DNA"/>
</dbReference>
<evidence type="ECO:0000256" key="9">
    <source>
        <dbReference type="SAM" id="SignalP"/>
    </source>
</evidence>
<feature type="domain" description="Subtilisin inhibitor" evidence="10">
    <location>
        <begin position="33"/>
        <end position="119"/>
    </location>
</feature>
<name>A0A7W9ULN2_9NOCA</name>
<comment type="caution">
    <text evidence="11">The sequence shown here is derived from an EMBL/GenBank/DDBJ whole genome shotgun (WGS) entry which is preliminary data.</text>
</comment>
<organism evidence="11 12">
    <name type="scientific">Nocardia transvalensis</name>
    <dbReference type="NCBI Taxonomy" id="37333"/>
    <lineage>
        <taxon>Bacteria</taxon>
        <taxon>Bacillati</taxon>
        <taxon>Actinomycetota</taxon>
        <taxon>Actinomycetes</taxon>
        <taxon>Mycobacteriales</taxon>
        <taxon>Nocardiaceae</taxon>
        <taxon>Nocardia</taxon>
    </lineage>
</organism>
<dbReference type="Pfam" id="PF00720">
    <property type="entry name" value="SSI"/>
    <property type="match status" value="1"/>
</dbReference>
<dbReference type="Proteomes" id="UP000540412">
    <property type="component" value="Unassembled WGS sequence"/>
</dbReference>
<dbReference type="InterPro" id="IPR000691">
    <property type="entry name" value="Prot_inh_I16_SSI"/>
</dbReference>
<feature type="signal peptide" evidence="9">
    <location>
        <begin position="1"/>
        <end position="27"/>
    </location>
</feature>
<proteinExistence type="inferred from homology"/>
<evidence type="ECO:0000256" key="6">
    <source>
        <dbReference type="ARBA" id="ARBA00022900"/>
    </source>
</evidence>
<evidence type="ECO:0000256" key="3">
    <source>
        <dbReference type="ARBA" id="ARBA00011738"/>
    </source>
</evidence>
<keyword evidence="7" id="KW-1015">Disulfide bond</keyword>
<comment type="similarity">
    <text evidence="2 8">Belongs to the protease inhibitor I16 (SSI) family.</text>
</comment>
<keyword evidence="9" id="KW-0732">Signal</keyword>
<evidence type="ECO:0000313" key="12">
    <source>
        <dbReference type="Proteomes" id="UP000540412"/>
    </source>
</evidence>
<dbReference type="Gene3D" id="3.30.350.10">
    <property type="entry name" value="Subtilisin inhibitor-like"/>
    <property type="match status" value="1"/>
</dbReference>
<dbReference type="InterPro" id="IPR023549">
    <property type="entry name" value="Subtilisin_inhibitor"/>
</dbReference>
<evidence type="ECO:0000313" key="11">
    <source>
        <dbReference type="EMBL" id="MBB5917537.1"/>
    </source>
</evidence>
<keyword evidence="4" id="KW-0964">Secreted</keyword>
<dbReference type="GO" id="GO:0005576">
    <property type="term" value="C:extracellular region"/>
    <property type="evidence" value="ECO:0007669"/>
    <property type="project" value="UniProtKB-SubCell"/>
</dbReference>
<evidence type="ECO:0000256" key="2">
    <source>
        <dbReference type="ARBA" id="ARBA00010472"/>
    </source>
</evidence>
<evidence type="ECO:0000256" key="5">
    <source>
        <dbReference type="ARBA" id="ARBA00022690"/>
    </source>
</evidence>
<feature type="chain" id="PRO_5030843659" description="Subtilisin inhibitor domain-containing protein" evidence="9">
    <location>
        <begin position="28"/>
        <end position="133"/>
    </location>
</feature>
<sequence>MRVSFRTLLTASGVLLASAALAVPAGADPGPDTQLTLSVARGEGGAPAVREVTLTCDPSGGSHPDADAACQELAATDGDLDALATQDSHTMCTMIWDPVTVTATGARHGRPVEYQHTFASSCVQEGAGAVFRF</sequence>
<dbReference type="GO" id="GO:0004867">
    <property type="term" value="F:serine-type endopeptidase inhibitor activity"/>
    <property type="evidence" value="ECO:0007669"/>
    <property type="project" value="UniProtKB-KW"/>
</dbReference>
<evidence type="ECO:0000256" key="7">
    <source>
        <dbReference type="ARBA" id="ARBA00023157"/>
    </source>
</evidence>
<keyword evidence="6 8" id="KW-0722">Serine protease inhibitor</keyword>
<reference evidence="11 12" key="1">
    <citation type="submission" date="2020-08" db="EMBL/GenBank/DDBJ databases">
        <title>Sequencing the genomes of 1000 actinobacteria strains.</title>
        <authorList>
            <person name="Klenk H.-P."/>
        </authorList>
    </citation>
    <scope>NUCLEOTIDE SEQUENCE [LARGE SCALE GENOMIC DNA]</scope>
    <source>
        <strain evidence="11 12">DSM 43582</strain>
    </source>
</reference>
<dbReference type="RefSeq" id="WP_040752045.1">
    <property type="nucleotide sequence ID" value="NZ_JACHIT010000002.1"/>
</dbReference>
<evidence type="ECO:0000256" key="4">
    <source>
        <dbReference type="ARBA" id="ARBA00022525"/>
    </source>
</evidence>
<dbReference type="InterPro" id="IPR036819">
    <property type="entry name" value="Subtilisin_inhibitor-like_sf"/>
</dbReference>
<accession>A0A7W9ULN2</accession>
<dbReference type="AlphaFoldDB" id="A0A7W9ULN2"/>
<evidence type="ECO:0000256" key="1">
    <source>
        <dbReference type="ARBA" id="ARBA00004613"/>
    </source>
</evidence>